<dbReference type="InterPro" id="IPR006680">
    <property type="entry name" value="Amidohydro-rel"/>
</dbReference>
<dbReference type="GO" id="GO:0005737">
    <property type="term" value="C:cytoplasm"/>
    <property type="evidence" value="ECO:0007669"/>
    <property type="project" value="TreeGrafter"/>
</dbReference>
<dbReference type="EMBL" id="FOSQ01000002">
    <property type="protein sequence ID" value="SFK45851.1"/>
    <property type="molecule type" value="Genomic_DNA"/>
</dbReference>
<dbReference type="PANTHER" id="PTHR21240">
    <property type="entry name" value="2-AMINO-3-CARBOXYLMUCONATE-6-SEMIALDEHYDE DECARBOXYLASE"/>
    <property type="match status" value="1"/>
</dbReference>
<evidence type="ECO:0000313" key="3">
    <source>
        <dbReference type="EMBL" id="SFK45851.1"/>
    </source>
</evidence>
<proteinExistence type="predicted"/>
<dbReference type="Proteomes" id="UP000199473">
    <property type="component" value="Unassembled WGS sequence"/>
</dbReference>
<evidence type="ECO:0000256" key="1">
    <source>
        <dbReference type="ARBA" id="ARBA00023239"/>
    </source>
</evidence>
<dbReference type="GO" id="GO:0016787">
    <property type="term" value="F:hydrolase activity"/>
    <property type="evidence" value="ECO:0007669"/>
    <property type="project" value="InterPro"/>
</dbReference>
<sequence length="292" mass="31490">MKLGALIDHHGHLAPRDALAEAMGRHFMPFPKDPPPLLFDVDGNHAQMEAQGIARRIVSVPPILYLYELPADEQARRIAAMNDWLAETVAGTRMTAMMVLPLGDAAATVTEIARCHGVHGTADFAIGSHVHGVDLDKAVHPEVWAALAERSGLVMIHPWQVRDGGRLNDLKLGNPLGNPFETTVAAGRLIEAGTLMKHPGLRVMLAHGGGTLPFILGRMDRAWEAAAHGRAPERPSLAAKRFLYDTVLFEAAPLRFLAEMVGADRIIFGTDSPFDMSIQDPAKLLAKAGLAA</sequence>
<dbReference type="InterPro" id="IPR032465">
    <property type="entry name" value="ACMSD"/>
</dbReference>
<accession>A0A1I3ZQ92</accession>
<dbReference type="PANTHER" id="PTHR21240:SF28">
    <property type="entry name" value="ISO-OROTATE DECARBOXYLASE (EUROFUNG)"/>
    <property type="match status" value="1"/>
</dbReference>
<dbReference type="RefSeq" id="WP_092958859.1">
    <property type="nucleotide sequence ID" value="NZ_FOSQ01000002.1"/>
</dbReference>
<name>A0A1I3ZQ92_9PROT</name>
<gene>
    <name evidence="3" type="ORF">SAMN02745775_102627</name>
</gene>
<dbReference type="STRING" id="1123062.SAMN02745775_102627"/>
<evidence type="ECO:0000313" key="4">
    <source>
        <dbReference type="Proteomes" id="UP000199473"/>
    </source>
</evidence>
<organism evidence="3 4">
    <name type="scientific">Falsiroseomonas stagni DSM 19981</name>
    <dbReference type="NCBI Taxonomy" id="1123062"/>
    <lineage>
        <taxon>Bacteria</taxon>
        <taxon>Pseudomonadati</taxon>
        <taxon>Pseudomonadota</taxon>
        <taxon>Alphaproteobacteria</taxon>
        <taxon>Acetobacterales</taxon>
        <taxon>Roseomonadaceae</taxon>
        <taxon>Falsiroseomonas</taxon>
    </lineage>
</organism>
<evidence type="ECO:0000259" key="2">
    <source>
        <dbReference type="Pfam" id="PF04909"/>
    </source>
</evidence>
<dbReference type="GO" id="GO:0019748">
    <property type="term" value="P:secondary metabolic process"/>
    <property type="evidence" value="ECO:0007669"/>
    <property type="project" value="TreeGrafter"/>
</dbReference>
<dbReference type="AlphaFoldDB" id="A0A1I3ZQ92"/>
<dbReference type="GO" id="GO:0016831">
    <property type="term" value="F:carboxy-lyase activity"/>
    <property type="evidence" value="ECO:0007669"/>
    <property type="project" value="InterPro"/>
</dbReference>
<protein>
    <submittedName>
        <fullName evidence="3">Aminocarboxymuconate-semialdehyde decarboxylase</fullName>
    </submittedName>
</protein>
<dbReference type="Pfam" id="PF04909">
    <property type="entry name" value="Amidohydro_2"/>
    <property type="match status" value="1"/>
</dbReference>
<dbReference type="SUPFAM" id="SSF51556">
    <property type="entry name" value="Metallo-dependent hydrolases"/>
    <property type="match status" value="1"/>
</dbReference>
<dbReference type="InterPro" id="IPR032466">
    <property type="entry name" value="Metal_Hydrolase"/>
</dbReference>
<keyword evidence="1" id="KW-0456">Lyase</keyword>
<keyword evidence="4" id="KW-1185">Reference proteome</keyword>
<dbReference type="Gene3D" id="3.20.20.140">
    <property type="entry name" value="Metal-dependent hydrolases"/>
    <property type="match status" value="1"/>
</dbReference>
<feature type="domain" description="Amidohydrolase-related" evidence="2">
    <location>
        <begin position="7"/>
        <end position="288"/>
    </location>
</feature>
<dbReference type="OrthoDB" id="9799024at2"/>
<reference evidence="3 4" key="1">
    <citation type="submission" date="2016-10" db="EMBL/GenBank/DDBJ databases">
        <authorList>
            <person name="de Groot N.N."/>
        </authorList>
    </citation>
    <scope>NUCLEOTIDE SEQUENCE [LARGE SCALE GENOMIC DNA]</scope>
    <source>
        <strain evidence="3 4">DSM 19981</strain>
    </source>
</reference>